<evidence type="ECO:0000256" key="6">
    <source>
        <dbReference type="ARBA" id="ARBA00023136"/>
    </source>
</evidence>
<feature type="transmembrane region" description="Helical" evidence="8">
    <location>
        <begin position="558"/>
        <end position="578"/>
    </location>
</feature>
<keyword evidence="3 8" id="KW-0812">Transmembrane</keyword>
<evidence type="ECO:0000256" key="5">
    <source>
        <dbReference type="ARBA" id="ARBA00023065"/>
    </source>
</evidence>
<comment type="caution">
    <text evidence="10">The sequence shown here is derived from an EMBL/GenBank/DDBJ whole genome shotgun (WGS) entry which is preliminary data.</text>
</comment>
<dbReference type="Pfam" id="PF01699">
    <property type="entry name" value="Na_Ca_ex"/>
    <property type="match status" value="1"/>
</dbReference>
<evidence type="ECO:0000259" key="9">
    <source>
        <dbReference type="Pfam" id="PF01699"/>
    </source>
</evidence>
<evidence type="ECO:0000313" key="11">
    <source>
        <dbReference type="Proteomes" id="UP000469558"/>
    </source>
</evidence>
<dbReference type="EMBL" id="QGMK01002461">
    <property type="protein sequence ID" value="TVY58430.1"/>
    <property type="molecule type" value="Genomic_DNA"/>
</dbReference>
<dbReference type="GO" id="GO:0000329">
    <property type="term" value="C:fungal-type vacuole membrane"/>
    <property type="evidence" value="ECO:0007669"/>
    <property type="project" value="TreeGrafter"/>
</dbReference>
<feature type="transmembrane region" description="Helical" evidence="8">
    <location>
        <begin position="369"/>
        <end position="390"/>
    </location>
</feature>
<keyword evidence="2" id="KW-0813">Transport</keyword>
<protein>
    <submittedName>
        <fullName evidence="10">Ca(2+)/H(+) antiporter</fullName>
    </submittedName>
</protein>
<dbReference type="InterPro" id="IPR004713">
    <property type="entry name" value="CaH_exchang"/>
</dbReference>
<organism evidence="10 11">
    <name type="scientific">Lachnellula suecica</name>
    <dbReference type="NCBI Taxonomy" id="602035"/>
    <lineage>
        <taxon>Eukaryota</taxon>
        <taxon>Fungi</taxon>
        <taxon>Dikarya</taxon>
        <taxon>Ascomycota</taxon>
        <taxon>Pezizomycotina</taxon>
        <taxon>Leotiomycetes</taxon>
        <taxon>Helotiales</taxon>
        <taxon>Lachnaceae</taxon>
        <taxon>Lachnellula</taxon>
    </lineage>
</organism>
<evidence type="ECO:0000256" key="7">
    <source>
        <dbReference type="SAM" id="MobiDB-lite"/>
    </source>
</evidence>
<evidence type="ECO:0000256" key="1">
    <source>
        <dbReference type="ARBA" id="ARBA00004127"/>
    </source>
</evidence>
<sequence>GLTGHIPCILYIYNRGLHTIKREARKEAWYGDFPFRRTIARPSTWGNAQPSSSIQHAQPLSYNATEPSRRLSGDSGPDLIRRPSTRDDFEAPNLSRTRKLVDPESSATVVEVAPTGPRSRPIFGLLRRIFGIKEAIDPSLDEENYEKKKPWIKPRKHGQFTFRNQIGATIMGSWVRLLLLLTPIGFVTHYLKLGPTADFLVNFFAILPLTDMFGQALVEVKTWAGDPRLELVAYVLCGNINQTFTSAILLHSHQIAVLKSTLLGGMLLRILLITSIAILTNDARHRFQRKSVAVSLSKHLSIALTGLIIPTALSMVTVPSNTGNVAKQSRGVSIVLLCLYGIYLYSEWRVYSLLGLLDSKDEKKVGKGYISVAGGHVPFALSLAGIISAAPGRPTMNLRAPEPVEGEGEYIFNSKAREEAEADIEDKEPQLHFWVSIALLLLMGALLALHILFISDSLHGFAEHTGTSMEFIGLILLPILGLDSTLLHLDNRYDNETVAQTTLGLGLQTILFMIPVVTLVGWAAGIEGVDLLFSSFEVTVLFPAVLVVQASIEENEKGWLKGATLFSTYLTIAIAAWYQK</sequence>
<feature type="compositionally biased region" description="Polar residues" evidence="7">
    <location>
        <begin position="44"/>
        <end position="66"/>
    </location>
</feature>
<feature type="transmembrane region" description="Helical" evidence="8">
    <location>
        <begin position="502"/>
        <end position="524"/>
    </location>
</feature>
<evidence type="ECO:0000313" key="10">
    <source>
        <dbReference type="EMBL" id="TVY58430.1"/>
    </source>
</evidence>
<feature type="non-terminal residue" evidence="10">
    <location>
        <position position="580"/>
    </location>
</feature>
<feature type="transmembrane region" description="Helical" evidence="8">
    <location>
        <begin position="465"/>
        <end position="482"/>
    </location>
</feature>
<keyword evidence="6 8" id="KW-0472">Membrane</keyword>
<feature type="transmembrane region" description="Helical" evidence="8">
    <location>
        <begin position="199"/>
        <end position="219"/>
    </location>
</feature>
<gene>
    <name evidence="10" type="primary">CAX</name>
    <name evidence="10" type="ORF">LSUE1_G008189</name>
</gene>
<dbReference type="InterPro" id="IPR004837">
    <property type="entry name" value="NaCa_Exmemb"/>
</dbReference>
<feature type="transmembrane region" description="Helical" evidence="8">
    <location>
        <begin position="431"/>
        <end position="453"/>
    </location>
</feature>
<evidence type="ECO:0000256" key="2">
    <source>
        <dbReference type="ARBA" id="ARBA00022448"/>
    </source>
</evidence>
<dbReference type="GO" id="GO:0015369">
    <property type="term" value="F:calcium:proton antiporter activity"/>
    <property type="evidence" value="ECO:0007669"/>
    <property type="project" value="TreeGrafter"/>
</dbReference>
<name>A0A8T9BUW3_9HELO</name>
<dbReference type="GO" id="GO:0012505">
    <property type="term" value="C:endomembrane system"/>
    <property type="evidence" value="ECO:0007669"/>
    <property type="project" value="UniProtKB-SubCell"/>
</dbReference>
<keyword evidence="11" id="KW-1185">Reference proteome</keyword>
<dbReference type="GO" id="GO:0006874">
    <property type="term" value="P:intracellular calcium ion homeostasis"/>
    <property type="evidence" value="ECO:0007669"/>
    <property type="project" value="TreeGrafter"/>
</dbReference>
<feature type="transmembrane region" description="Helical" evidence="8">
    <location>
        <begin position="166"/>
        <end position="187"/>
    </location>
</feature>
<dbReference type="PANTHER" id="PTHR31503">
    <property type="entry name" value="VACUOLAR CALCIUM ION TRANSPORTER"/>
    <property type="match status" value="1"/>
</dbReference>
<feature type="transmembrane region" description="Helical" evidence="8">
    <location>
        <begin position="231"/>
        <end position="250"/>
    </location>
</feature>
<feature type="transmembrane region" description="Helical" evidence="8">
    <location>
        <begin position="330"/>
        <end position="348"/>
    </location>
</feature>
<proteinExistence type="predicted"/>
<feature type="compositionally biased region" description="Basic and acidic residues" evidence="7">
    <location>
        <begin position="79"/>
        <end position="89"/>
    </location>
</feature>
<feature type="transmembrane region" description="Helical" evidence="8">
    <location>
        <begin position="256"/>
        <end position="279"/>
    </location>
</feature>
<accession>A0A8T9BUW3</accession>
<keyword evidence="4 8" id="KW-1133">Transmembrane helix</keyword>
<dbReference type="PANTHER" id="PTHR31503:SF20">
    <property type="entry name" value="CA(2+)_H(+) EXCHANGER, PUTATIVE (EUROFUNG)-RELATED"/>
    <property type="match status" value="1"/>
</dbReference>
<evidence type="ECO:0000256" key="4">
    <source>
        <dbReference type="ARBA" id="ARBA00022989"/>
    </source>
</evidence>
<comment type="subcellular location">
    <subcellularLocation>
        <location evidence="1">Endomembrane system</location>
        <topology evidence="1">Multi-pass membrane protein</topology>
    </subcellularLocation>
</comment>
<dbReference type="AlphaFoldDB" id="A0A8T9BUW3"/>
<feature type="transmembrane region" description="Helical" evidence="8">
    <location>
        <begin position="531"/>
        <end position="552"/>
    </location>
</feature>
<reference evidence="10 11" key="1">
    <citation type="submission" date="2018-05" db="EMBL/GenBank/DDBJ databases">
        <title>Genome sequencing and assembly of the regulated plant pathogen Lachnellula willkommii and related sister species for the development of diagnostic species identification markers.</title>
        <authorList>
            <person name="Giroux E."/>
            <person name="Bilodeau G."/>
        </authorList>
    </citation>
    <scope>NUCLEOTIDE SEQUENCE [LARGE SCALE GENOMIC DNA]</scope>
    <source>
        <strain evidence="10 11">CBS 268.59</strain>
    </source>
</reference>
<dbReference type="Proteomes" id="UP000469558">
    <property type="component" value="Unassembled WGS sequence"/>
</dbReference>
<keyword evidence="5" id="KW-0406">Ion transport</keyword>
<feature type="transmembrane region" description="Helical" evidence="8">
    <location>
        <begin position="300"/>
        <end position="318"/>
    </location>
</feature>
<evidence type="ECO:0000256" key="8">
    <source>
        <dbReference type="SAM" id="Phobius"/>
    </source>
</evidence>
<feature type="region of interest" description="Disordered" evidence="7">
    <location>
        <begin position="44"/>
        <end position="97"/>
    </location>
</feature>
<dbReference type="OrthoDB" id="1699231at2759"/>
<evidence type="ECO:0000256" key="3">
    <source>
        <dbReference type="ARBA" id="ARBA00022692"/>
    </source>
</evidence>
<feature type="domain" description="Sodium/calcium exchanger membrane region" evidence="9">
    <location>
        <begin position="199"/>
        <end position="345"/>
    </location>
</feature>